<dbReference type="Proteomes" id="UP000035199">
    <property type="component" value="Chromosome"/>
</dbReference>
<reference evidence="5 6" key="1">
    <citation type="journal article" date="2015" name="Genome Announc.">
        <title>Complete Genome Sequence of the Type Strain Corynebacterium mustelae DSM 45274, Isolated from Various Tissues of a Male Ferret with Lethal Sepsis.</title>
        <authorList>
            <person name="Ruckert C."/>
            <person name="Eimer J."/>
            <person name="Winkler A."/>
            <person name="Tauch A."/>
        </authorList>
    </citation>
    <scope>NUCLEOTIDE SEQUENCE [LARGE SCALE GENOMIC DNA]</scope>
    <source>
        <strain evidence="5 6">DSM 45274</strain>
    </source>
</reference>
<feature type="transmembrane region" description="Helical" evidence="2">
    <location>
        <begin position="695"/>
        <end position="718"/>
    </location>
</feature>
<keyword evidence="6" id="KW-1185">Reference proteome</keyword>
<accession>A0A0G3GWD3</accession>
<evidence type="ECO:0000313" key="6">
    <source>
        <dbReference type="Proteomes" id="UP000035199"/>
    </source>
</evidence>
<organism evidence="5 6">
    <name type="scientific">Corynebacterium mustelae</name>
    <dbReference type="NCBI Taxonomy" id="571915"/>
    <lineage>
        <taxon>Bacteria</taxon>
        <taxon>Bacillati</taxon>
        <taxon>Actinomycetota</taxon>
        <taxon>Actinomycetes</taxon>
        <taxon>Mycobacteriales</taxon>
        <taxon>Corynebacteriaceae</taxon>
        <taxon>Corynebacterium</taxon>
    </lineage>
</organism>
<evidence type="ECO:0000256" key="2">
    <source>
        <dbReference type="SAM" id="Phobius"/>
    </source>
</evidence>
<evidence type="ECO:0000256" key="3">
    <source>
        <dbReference type="SAM" id="SignalP"/>
    </source>
</evidence>
<dbReference type="Pfam" id="PF04213">
    <property type="entry name" value="HtaA"/>
    <property type="match status" value="1"/>
</dbReference>
<dbReference type="RefSeq" id="WP_047261182.1">
    <property type="nucleotide sequence ID" value="NZ_CP011542.1"/>
</dbReference>
<dbReference type="InterPro" id="IPR011044">
    <property type="entry name" value="Quino_amine_DH_bsu"/>
</dbReference>
<name>A0A0G3GWD3_9CORY</name>
<dbReference type="PATRIC" id="fig|571915.4.peg.526"/>
<dbReference type="SUPFAM" id="SSF50969">
    <property type="entry name" value="YVTN repeat-like/Quinoprotein amine dehydrogenase"/>
    <property type="match status" value="1"/>
</dbReference>
<dbReference type="InterPro" id="IPR007331">
    <property type="entry name" value="Htaa"/>
</dbReference>
<feature type="region of interest" description="Disordered" evidence="1">
    <location>
        <begin position="538"/>
        <end position="560"/>
    </location>
</feature>
<dbReference type="OrthoDB" id="7210788at2"/>
<keyword evidence="2" id="KW-0812">Transmembrane</keyword>
<feature type="domain" description="Htaa" evidence="4">
    <location>
        <begin position="35"/>
        <end position="201"/>
    </location>
</feature>
<keyword evidence="3" id="KW-0732">Signal</keyword>
<keyword evidence="2" id="KW-0472">Membrane</keyword>
<dbReference type="STRING" id="571915.CMUST_02480"/>
<dbReference type="KEGG" id="cmv:CMUST_02480"/>
<feature type="region of interest" description="Disordered" evidence="1">
    <location>
        <begin position="671"/>
        <end position="691"/>
    </location>
</feature>
<feature type="region of interest" description="Disordered" evidence="1">
    <location>
        <begin position="594"/>
        <end position="614"/>
    </location>
</feature>
<evidence type="ECO:0000259" key="4">
    <source>
        <dbReference type="Pfam" id="PF04213"/>
    </source>
</evidence>
<evidence type="ECO:0000313" key="5">
    <source>
        <dbReference type="EMBL" id="AKK04840.1"/>
    </source>
</evidence>
<dbReference type="EMBL" id="CP011542">
    <property type="protein sequence ID" value="AKK04840.1"/>
    <property type="molecule type" value="Genomic_DNA"/>
</dbReference>
<feature type="compositionally biased region" description="Basic and acidic residues" evidence="1">
    <location>
        <begin position="671"/>
        <end position="680"/>
    </location>
</feature>
<gene>
    <name evidence="5" type="ORF">CMUST_02480</name>
</gene>
<reference evidence="6" key="2">
    <citation type="submission" date="2015-05" db="EMBL/GenBank/DDBJ databases">
        <title>Complete genome sequence of Corynebacterium mustelae DSM 45274, isolated from various tissues of a male ferret with lethal sepsis.</title>
        <authorList>
            <person name="Ruckert C."/>
            <person name="Albersmeier A."/>
            <person name="Winkler A."/>
            <person name="Tauch A."/>
        </authorList>
    </citation>
    <scope>NUCLEOTIDE SEQUENCE [LARGE SCALE GENOMIC DNA]</scope>
    <source>
        <strain evidence="6">DSM 45274</strain>
    </source>
</reference>
<keyword evidence="2" id="KW-1133">Transmembrane helix</keyword>
<feature type="chain" id="PRO_5002554840" evidence="3">
    <location>
        <begin position="30"/>
        <end position="730"/>
    </location>
</feature>
<proteinExistence type="predicted"/>
<feature type="signal peptide" evidence="3">
    <location>
        <begin position="1"/>
        <end position="29"/>
    </location>
</feature>
<feature type="compositionally biased region" description="Basic and acidic residues" evidence="1">
    <location>
        <begin position="603"/>
        <end position="614"/>
    </location>
</feature>
<protein>
    <submittedName>
        <fullName evidence="5">Htaa protein</fullName>
    </submittedName>
</protein>
<sequence>MGIFNRRRGAILAAISIASLLPIHSVAWAQDAPTGSLSWGIRASFDNYTSGATFIEDGATRQNNAFNFPLASYSFDREAERTEAQFTGTVRYRKYCGGSSEKDLSAVCQLDLTFKNPKVVIDKDGSYVEATVRSRQYEKNTFYEPKEPVKVATLATVSGNFTKDNGQINWSRIPTRLTEEGVSMFSGFYERGEGLDPLSFTATGDGARPSTDKGLSVFPTNWTADTKYDDLHSLYAVGNNVLVAIAKKGLFLVSPEMKTIDTTEIPLSQNGIGSFDAETGYYYFTEYKANQLTNELKRVKVNATSFGSVETVGTVPGNIYAVGIHPKTKKGIVISVEPAATSTSSADDQAAYLTPLTGSTLGDSLKLPTSSQVIGNAVSGDSIFAPRYFFGAARTQLMPMDDGTFVYYANSEPVIFPGDSKAAKNVLLSIDPAATTPEQAVSFMRQSQPEISVDYLEGYTTNGRQIIRWNKNTVASYAKIEVLDYANREVTSAGRKQPPAAGIAGVTWDADNNPVMYSGNNSKLIWFDLNTLTPVMEDGEPKESVVPNGRETNNVYQPNMITTPNGSLYVPSLNESRGDHMEYYELVRLFDASKQAQDEPTEEEKQRQKQREEEARKKLVQLNFDEAKASLTKAKEELAKAEADKDAAAIDKAKKAVAEAEKRFEKAAEEYHKEFPDHKPPTNPGGGSGSSSPGAIAGIVIGVLALIGAVVAAISQFLPQLSGMFKNLKF</sequence>
<dbReference type="AlphaFoldDB" id="A0A0G3GWD3"/>
<evidence type="ECO:0000256" key="1">
    <source>
        <dbReference type="SAM" id="MobiDB-lite"/>
    </source>
</evidence>
<feature type="compositionally biased region" description="Polar residues" evidence="1">
    <location>
        <begin position="550"/>
        <end position="560"/>
    </location>
</feature>